<proteinExistence type="predicted"/>
<dbReference type="AlphaFoldDB" id="A0A0F9GZE3"/>
<evidence type="ECO:0000313" key="1">
    <source>
        <dbReference type="EMBL" id="KKM04170.1"/>
    </source>
</evidence>
<comment type="caution">
    <text evidence="1">The sequence shown here is derived from an EMBL/GenBank/DDBJ whole genome shotgun (WGS) entry which is preliminary data.</text>
</comment>
<sequence length="36" mass="3916">MATVKAGYQVAVIDPEGMIIFTLDLEGYNLDKSLAK</sequence>
<name>A0A0F9GZE3_9ZZZZ</name>
<gene>
    <name evidence="1" type="ORF">LCGC14_1766860</name>
</gene>
<organism evidence="1">
    <name type="scientific">marine sediment metagenome</name>
    <dbReference type="NCBI Taxonomy" id="412755"/>
    <lineage>
        <taxon>unclassified sequences</taxon>
        <taxon>metagenomes</taxon>
        <taxon>ecological metagenomes</taxon>
    </lineage>
</organism>
<reference evidence="1" key="1">
    <citation type="journal article" date="2015" name="Nature">
        <title>Complex archaea that bridge the gap between prokaryotes and eukaryotes.</title>
        <authorList>
            <person name="Spang A."/>
            <person name="Saw J.H."/>
            <person name="Jorgensen S.L."/>
            <person name="Zaremba-Niedzwiedzka K."/>
            <person name="Martijn J."/>
            <person name="Lind A.E."/>
            <person name="van Eijk R."/>
            <person name="Schleper C."/>
            <person name="Guy L."/>
            <person name="Ettema T.J."/>
        </authorList>
    </citation>
    <scope>NUCLEOTIDE SEQUENCE</scope>
</reference>
<dbReference type="EMBL" id="LAZR01016515">
    <property type="protein sequence ID" value="KKM04170.1"/>
    <property type="molecule type" value="Genomic_DNA"/>
</dbReference>
<protein>
    <submittedName>
        <fullName evidence="1">Uncharacterized protein</fullName>
    </submittedName>
</protein>
<accession>A0A0F9GZE3</accession>
<feature type="non-terminal residue" evidence="1">
    <location>
        <position position="36"/>
    </location>
</feature>